<dbReference type="EMBL" id="JAVYJV010000008">
    <property type="protein sequence ID" value="KAK4364306.1"/>
    <property type="molecule type" value="Genomic_DNA"/>
</dbReference>
<dbReference type="Proteomes" id="UP001291623">
    <property type="component" value="Unassembled WGS sequence"/>
</dbReference>
<proteinExistence type="predicted"/>
<protein>
    <submittedName>
        <fullName evidence="1">Uncharacterized protein</fullName>
    </submittedName>
</protein>
<reference evidence="1" key="1">
    <citation type="submission" date="2023-12" db="EMBL/GenBank/DDBJ databases">
        <title>Genome assembly of Anisodus tanguticus.</title>
        <authorList>
            <person name="Wang Y.-J."/>
        </authorList>
    </citation>
    <scope>NUCLEOTIDE SEQUENCE</scope>
    <source>
        <strain evidence="1">KB-2021</strain>
        <tissue evidence="1">Leaf</tissue>
    </source>
</reference>
<evidence type="ECO:0000313" key="1">
    <source>
        <dbReference type="EMBL" id="KAK4364306.1"/>
    </source>
</evidence>
<comment type="caution">
    <text evidence="1">The sequence shown here is derived from an EMBL/GenBank/DDBJ whole genome shotgun (WGS) entry which is preliminary data.</text>
</comment>
<dbReference type="AlphaFoldDB" id="A0AAE1S6M5"/>
<organism evidence="1 2">
    <name type="scientific">Anisodus tanguticus</name>
    <dbReference type="NCBI Taxonomy" id="243964"/>
    <lineage>
        <taxon>Eukaryota</taxon>
        <taxon>Viridiplantae</taxon>
        <taxon>Streptophyta</taxon>
        <taxon>Embryophyta</taxon>
        <taxon>Tracheophyta</taxon>
        <taxon>Spermatophyta</taxon>
        <taxon>Magnoliopsida</taxon>
        <taxon>eudicotyledons</taxon>
        <taxon>Gunneridae</taxon>
        <taxon>Pentapetalae</taxon>
        <taxon>asterids</taxon>
        <taxon>lamiids</taxon>
        <taxon>Solanales</taxon>
        <taxon>Solanaceae</taxon>
        <taxon>Solanoideae</taxon>
        <taxon>Hyoscyameae</taxon>
        <taxon>Anisodus</taxon>
    </lineage>
</organism>
<sequence>MEDLSNDQCLEILSLRDLLSPCDKVVESQEKLGFQISATVLYSFVTEKRCCFHSVGQSLICAHHYSWVVYDDDNPKGWLNDDEIKYMIQQMDELTVAHVYREQNMAVDLLAKHCCIDRPSKGLTNYQNCHREPSNYLRNSNLRPGNITA</sequence>
<name>A0AAE1S6M5_9SOLA</name>
<gene>
    <name evidence="1" type="ORF">RND71_015664</name>
</gene>
<accession>A0AAE1S6M5</accession>
<evidence type="ECO:0000313" key="2">
    <source>
        <dbReference type="Proteomes" id="UP001291623"/>
    </source>
</evidence>
<keyword evidence="2" id="KW-1185">Reference proteome</keyword>